<keyword evidence="2 5" id="KW-0812">Transmembrane</keyword>
<dbReference type="NCBIfam" id="TIGR02783">
    <property type="entry name" value="TrbL_P"/>
    <property type="match status" value="1"/>
</dbReference>
<evidence type="ECO:0000256" key="5">
    <source>
        <dbReference type="SAM" id="Phobius"/>
    </source>
</evidence>
<dbReference type="InterPro" id="IPR007688">
    <property type="entry name" value="Conjugal_tfr_TrbL/VirB6"/>
</dbReference>
<reference evidence="7 8" key="1">
    <citation type="submission" date="2016-10" db="EMBL/GenBank/DDBJ databases">
        <authorList>
            <person name="de Groot N.N."/>
        </authorList>
    </citation>
    <scope>NUCLEOTIDE SEQUENCE [LARGE SCALE GENOMIC DNA]</scope>
    <source>
        <strain evidence="7 8">Nm13</strain>
    </source>
</reference>
<dbReference type="Pfam" id="PF04610">
    <property type="entry name" value="TrbL"/>
    <property type="match status" value="1"/>
</dbReference>
<keyword evidence="6" id="KW-0732">Signal</keyword>
<evidence type="ECO:0000313" key="8">
    <source>
        <dbReference type="Proteomes" id="UP000236753"/>
    </source>
</evidence>
<feature type="transmembrane region" description="Helical" evidence="5">
    <location>
        <begin position="189"/>
        <end position="208"/>
    </location>
</feature>
<feature type="transmembrane region" description="Helical" evidence="5">
    <location>
        <begin position="220"/>
        <end position="242"/>
    </location>
</feature>
<keyword evidence="4 5" id="KW-0472">Membrane</keyword>
<dbReference type="EMBL" id="FNUX01000017">
    <property type="protein sequence ID" value="SEF96629.1"/>
    <property type="molecule type" value="Genomic_DNA"/>
</dbReference>
<sequence>MLRISPSTFMIMLFLMCFSASAFAELSYIDPATNQSVLDQVIQKFGGKVKSWQNIIQSAAERLFWTLVIISMVWTFGMMLLRKADIGDFFAEFTRFIIFTGFYFWLLTNAVSGHNIAGTLIISMEDLGRSAAGLPSGSSHSSIVDIGILIWKQAMNNLNILDPIDSLIGLIMSLIILIILTVIAVNMLLLLISSWVLMYAGIFLLGFGGARWTSDIAINYFKTVLSIGIQLFVMLLIVGIGSDLLSSFYAKMGKNVLNYEELAVMLIFTIAFFVLISRLPSLLAGIITGSSIGSSAGIGNYSAGGFMAAAGTAAAVASYGGSLAAGRLAAARSAGPDALRSAIEKGQAQESAGMNNISQGGGK</sequence>
<gene>
    <name evidence="7" type="ORF">SAMN05216334_11749</name>
</gene>
<accession>A0A1H5WAN8</accession>
<evidence type="ECO:0000256" key="6">
    <source>
        <dbReference type="SAM" id="SignalP"/>
    </source>
</evidence>
<organism evidence="7 8">
    <name type="scientific">Nitrosomonas ureae</name>
    <dbReference type="NCBI Taxonomy" id="44577"/>
    <lineage>
        <taxon>Bacteria</taxon>
        <taxon>Pseudomonadati</taxon>
        <taxon>Pseudomonadota</taxon>
        <taxon>Betaproteobacteria</taxon>
        <taxon>Nitrosomonadales</taxon>
        <taxon>Nitrosomonadaceae</taxon>
        <taxon>Nitrosomonas</taxon>
    </lineage>
</organism>
<dbReference type="GO" id="GO:0030255">
    <property type="term" value="P:protein secretion by the type IV secretion system"/>
    <property type="evidence" value="ECO:0007669"/>
    <property type="project" value="InterPro"/>
</dbReference>
<evidence type="ECO:0000256" key="3">
    <source>
        <dbReference type="ARBA" id="ARBA00022989"/>
    </source>
</evidence>
<comment type="subcellular location">
    <subcellularLocation>
        <location evidence="1">Membrane</location>
        <topology evidence="1">Multi-pass membrane protein</topology>
    </subcellularLocation>
</comment>
<feature type="signal peptide" evidence="6">
    <location>
        <begin position="1"/>
        <end position="24"/>
    </location>
</feature>
<evidence type="ECO:0000313" key="7">
    <source>
        <dbReference type="EMBL" id="SEF96629.1"/>
    </source>
</evidence>
<name>A0A1H5WAN8_9PROT</name>
<dbReference type="InterPro" id="IPR014150">
    <property type="entry name" value="Conjugal_tfr_TrbL"/>
</dbReference>
<dbReference type="OrthoDB" id="8525003at2"/>
<feature type="transmembrane region" description="Helical" evidence="5">
    <location>
        <begin position="163"/>
        <end position="183"/>
    </location>
</feature>
<feature type="chain" id="PRO_5009288075" evidence="6">
    <location>
        <begin position="25"/>
        <end position="363"/>
    </location>
</feature>
<feature type="transmembrane region" description="Helical" evidence="5">
    <location>
        <begin position="262"/>
        <end position="287"/>
    </location>
</feature>
<dbReference type="GO" id="GO:0016020">
    <property type="term" value="C:membrane"/>
    <property type="evidence" value="ECO:0007669"/>
    <property type="project" value="UniProtKB-SubCell"/>
</dbReference>
<proteinExistence type="predicted"/>
<dbReference type="AlphaFoldDB" id="A0A1H5WAN8"/>
<keyword evidence="3 5" id="KW-1133">Transmembrane helix</keyword>
<evidence type="ECO:0000256" key="1">
    <source>
        <dbReference type="ARBA" id="ARBA00004141"/>
    </source>
</evidence>
<evidence type="ECO:0000256" key="4">
    <source>
        <dbReference type="ARBA" id="ARBA00023136"/>
    </source>
</evidence>
<dbReference type="RefSeq" id="WP_013646142.1">
    <property type="nucleotide sequence ID" value="NZ_FNUX01000017.1"/>
</dbReference>
<feature type="transmembrane region" description="Helical" evidence="5">
    <location>
        <begin position="63"/>
        <end position="81"/>
    </location>
</feature>
<protein>
    <submittedName>
        <fullName evidence="7">Type IV secretion system protein TrbL</fullName>
    </submittedName>
</protein>
<evidence type="ECO:0000256" key="2">
    <source>
        <dbReference type="ARBA" id="ARBA00022692"/>
    </source>
</evidence>
<dbReference type="Proteomes" id="UP000236753">
    <property type="component" value="Unassembled WGS sequence"/>
</dbReference>